<organism evidence="4 5">
    <name type="scientific">Chryseobacterium piscicola</name>
    <dbReference type="NCBI Taxonomy" id="551459"/>
    <lineage>
        <taxon>Bacteria</taxon>
        <taxon>Pseudomonadati</taxon>
        <taxon>Bacteroidota</taxon>
        <taxon>Flavobacteriia</taxon>
        <taxon>Flavobacteriales</taxon>
        <taxon>Weeksellaceae</taxon>
        <taxon>Chryseobacterium group</taxon>
        <taxon>Chryseobacterium</taxon>
    </lineage>
</organism>
<feature type="compositionally biased region" description="Basic and acidic residues" evidence="1">
    <location>
        <begin position="1"/>
        <end position="19"/>
    </location>
</feature>
<accession>A0A1N7LZF7</accession>
<dbReference type="EMBL" id="FTOJ01000003">
    <property type="protein sequence ID" value="SIS79204.1"/>
    <property type="molecule type" value="Genomic_DNA"/>
</dbReference>
<dbReference type="Gene3D" id="2.40.10.120">
    <property type="match status" value="1"/>
</dbReference>
<dbReference type="STRING" id="551459.SAMN05421796_103227"/>
<dbReference type="AlphaFoldDB" id="A0A1N7LZF7"/>
<reference evidence="3 6" key="1">
    <citation type="submission" date="2016-11" db="EMBL/GenBank/DDBJ databases">
        <title>Whole genomes of Flavobacteriaceae.</title>
        <authorList>
            <person name="Stine C."/>
            <person name="Li C."/>
            <person name="Tadesse D."/>
        </authorList>
    </citation>
    <scope>NUCLEOTIDE SEQUENCE [LARGE SCALE GENOMIC DNA]</scope>
    <source>
        <strain evidence="3 6">DSM 21068</strain>
    </source>
</reference>
<keyword evidence="4" id="KW-0645">Protease</keyword>
<dbReference type="EMBL" id="MUGO01000009">
    <property type="protein sequence ID" value="PQA94838.1"/>
    <property type="molecule type" value="Genomic_DNA"/>
</dbReference>
<keyword evidence="4" id="KW-0378">Hydrolase</keyword>
<dbReference type="GO" id="GO:0008233">
    <property type="term" value="F:peptidase activity"/>
    <property type="evidence" value="ECO:0007669"/>
    <property type="project" value="UniProtKB-KW"/>
</dbReference>
<feature type="region of interest" description="Disordered" evidence="1">
    <location>
        <begin position="220"/>
        <end position="246"/>
    </location>
</feature>
<sequence>MSKENQESNEDSNEKKHPENNSQFNEFSEPSELENEIRDENPLIPKEEVVENPVIAPTHLDPEINKKNPYKIAFFSLGGIILLSGISYFGYKFYKENQKTEPIVASACLDTDTKIYDAYKDAVVIVKHRYGYFAKIKGKEIQLNIPEATEEILYGTAFFVDKNGNMISNSHVLQPWNTLENKEKIFTNTENFKRKIASILTTDISEDGYETFIASNWGNASSEYDGEGDGGNYDEGSEDNTGEDFISSSDASVVDTLAEPVDIAASIPQKEYVSQDEIQVYMKTLDISVALHDSSDQWLPCTVEKIAEDEGVDLGILQLSNKETPNTVVNIINLDNSITDDKSLHPGEKAVMIGYPLGEDLALTNSGVKVQLYNGQISKESDGTKIQYSVTSTHGASGAPVFNNCGQLIAVNFSGIDQIQGFNFGIVSKQIRSSFPFLITKKQETK</sequence>
<dbReference type="Proteomes" id="UP000186246">
    <property type="component" value="Unassembled WGS sequence"/>
</dbReference>
<keyword evidence="2" id="KW-1133">Transmembrane helix</keyword>
<dbReference type="Pfam" id="PF13365">
    <property type="entry name" value="Trypsin_2"/>
    <property type="match status" value="1"/>
</dbReference>
<keyword evidence="6" id="KW-1185">Reference proteome</keyword>
<gene>
    <name evidence="3" type="ORF">B0A70_06940</name>
    <name evidence="4" type="ORF">SAMN05421796_103227</name>
</gene>
<protein>
    <submittedName>
        <fullName evidence="4">Serine protease Do</fullName>
    </submittedName>
</protein>
<keyword evidence="2" id="KW-0472">Membrane</keyword>
<evidence type="ECO:0000256" key="1">
    <source>
        <dbReference type="SAM" id="MobiDB-lite"/>
    </source>
</evidence>
<feature type="region of interest" description="Disordered" evidence="1">
    <location>
        <begin position="1"/>
        <end position="37"/>
    </location>
</feature>
<proteinExistence type="predicted"/>
<name>A0A1N7LZF7_9FLAO</name>
<dbReference type="OrthoDB" id="265200at2"/>
<reference evidence="4" key="2">
    <citation type="submission" date="2017-01" db="EMBL/GenBank/DDBJ databases">
        <authorList>
            <person name="Mah S.A."/>
            <person name="Swanson W.J."/>
            <person name="Moy G.W."/>
            <person name="Vacquier V.D."/>
        </authorList>
    </citation>
    <scope>NUCLEOTIDE SEQUENCE [LARGE SCALE GENOMIC DNA]</scope>
    <source>
        <strain evidence="4">DSM 21068</strain>
    </source>
</reference>
<dbReference type="InterPro" id="IPR009003">
    <property type="entry name" value="Peptidase_S1_PA"/>
</dbReference>
<evidence type="ECO:0000313" key="3">
    <source>
        <dbReference type="EMBL" id="PQA94838.1"/>
    </source>
</evidence>
<reference evidence="5" key="3">
    <citation type="submission" date="2017-01" db="EMBL/GenBank/DDBJ databases">
        <authorList>
            <person name="Varghese N."/>
            <person name="Submissions S."/>
        </authorList>
    </citation>
    <scope>NUCLEOTIDE SEQUENCE [LARGE SCALE GENOMIC DNA]</scope>
    <source>
        <strain evidence="5">DSM 21068</strain>
    </source>
</reference>
<keyword evidence="2" id="KW-0812">Transmembrane</keyword>
<evidence type="ECO:0000313" key="4">
    <source>
        <dbReference type="EMBL" id="SIS79204.1"/>
    </source>
</evidence>
<dbReference type="GO" id="GO:0006508">
    <property type="term" value="P:proteolysis"/>
    <property type="evidence" value="ECO:0007669"/>
    <property type="project" value="UniProtKB-KW"/>
</dbReference>
<dbReference type="SUPFAM" id="SSF50494">
    <property type="entry name" value="Trypsin-like serine proteases"/>
    <property type="match status" value="1"/>
</dbReference>
<evidence type="ECO:0000313" key="6">
    <source>
        <dbReference type="Proteomes" id="UP000238314"/>
    </source>
</evidence>
<dbReference type="RefSeq" id="WP_076451241.1">
    <property type="nucleotide sequence ID" value="NZ_FTOJ01000003.1"/>
</dbReference>
<evidence type="ECO:0000256" key="2">
    <source>
        <dbReference type="SAM" id="Phobius"/>
    </source>
</evidence>
<feature type="transmembrane region" description="Helical" evidence="2">
    <location>
        <begin position="72"/>
        <end position="91"/>
    </location>
</feature>
<dbReference type="Proteomes" id="UP000238314">
    <property type="component" value="Unassembled WGS sequence"/>
</dbReference>
<evidence type="ECO:0000313" key="5">
    <source>
        <dbReference type="Proteomes" id="UP000186246"/>
    </source>
</evidence>